<dbReference type="PANTHER" id="PTHR37319">
    <property type="entry name" value="TRANSPOSASE"/>
    <property type="match status" value="1"/>
</dbReference>
<dbReference type="InterPro" id="IPR014735">
    <property type="entry name" value="Transposase_Tn5-like_N"/>
</dbReference>
<dbReference type="Gene3D" id="3.90.350.10">
    <property type="entry name" value="Transposase Inhibitor Protein From Tn5, Chain A, domain 1"/>
    <property type="match status" value="1"/>
</dbReference>
<dbReference type="PANTHER" id="PTHR37319:SF1">
    <property type="entry name" value="TRANSPOSASE TN5 DIMERISATION DOMAIN-CONTAINING PROTEIN"/>
    <property type="match status" value="1"/>
</dbReference>
<dbReference type="Gene3D" id="1.10.740.10">
    <property type="entry name" value="Transferase Inhibitor Protein From Tn5, Chain"/>
    <property type="match status" value="1"/>
</dbReference>
<dbReference type="InterPro" id="IPR014737">
    <property type="entry name" value="Transposase_Tn5-like_C"/>
</dbReference>
<feature type="domain" description="Transposase Tn5-like N-terminal" evidence="1">
    <location>
        <begin position="13"/>
        <end position="71"/>
    </location>
</feature>
<proteinExistence type="predicted"/>
<dbReference type="InterPro" id="IPR038215">
    <property type="entry name" value="TN5-like_N_sf"/>
</dbReference>
<accession>A0ABW6CMS8</accession>
<gene>
    <name evidence="2" type="ORF">OCL97_10455</name>
</gene>
<keyword evidence="3" id="KW-1185">Reference proteome</keyword>
<evidence type="ECO:0000259" key="1">
    <source>
        <dbReference type="Pfam" id="PF14706"/>
    </source>
</evidence>
<name>A0ABW6CMS8_9CAUL</name>
<organism evidence="2 3">
    <name type="scientific">Phenylobacterium ferrooxidans</name>
    <dbReference type="NCBI Taxonomy" id="2982689"/>
    <lineage>
        <taxon>Bacteria</taxon>
        <taxon>Pseudomonadati</taxon>
        <taxon>Pseudomonadota</taxon>
        <taxon>Alphaproteobacteria</taxon>
        <taxon>Caulobacterales</taxon>
        <taxon>Caulobacteraceae</taxon>
        <taxon>Phenylobacterium</taxon>
    </lineage>
</organism>
<reference evidence="2 3" key="1">
    <citation type="submission" date="2022-09" db="EMBL/GenBank/DDBJ databases">
        <title>New species of Phenylobacterium.</title>
        <authorList>
            <person name="Mieszkin S."/>
        </authorList>
    </citation>
    <scope>NUCLEOTIDE SEQUENCE [LARGE SCALE GENOMIC DNA]</scope>
    <source>
        <strain evidence="2 3">HK31-G</strain>
    </source>
</reference>
<evidence type="ECO:0000313" key="2">
    <source>
        <dbReference type="EMBL" id="MFD3264377.1"/>
    </source>
</evidence>
<sequence length="442" mass="49415">MAVRDGDAVDRSAHWSDREVDQGAFKDARLGRRFADILKQLGDGMGGTIPFACQDWANTKAAYRFFSNAKVEEGDILSGHFAATRTRYDACEGPILLLQDTTEFTYQRRHPRDIGFTKSVNSGRDKFRGTAALKRKINPTRVPIEQKESVRWLENLRQSIDRLGRPDRCIHVGDRESDIFELYCLAKELGTHFVVRTCVDRLAGDGSHTISAEMSDVDAAGQHIIEVRDDAGEVVKVALDVRFKQIRVLPPIGKQKRYPSLDLTVIHAVEANAPKGRKRIEWKLLTDLPVESCAEAVEKIRWYAMRWKIEVFHKILKSGCRAEDAKLRTADRLANLVSVFCIISWRVLWLTMLARTSPEAPPTVALTDTEIVLLDRLVSDAGNRKTPPGTLIFYLTKLARLGGYLASAADPPPGNTVVWRGLTRLTDIKLGAEIAGVQNVGN</sequence>
<dbReference type="RefSeq" id="WP_377369955.1">
    <property type="nucleotide sequence ID" value="NZ_JAOTJD010000017.1"/>
</dbReference>
<dbReference type="Gene3D" id="1.10.246.40">
    <property type="entry name" value="Tn5 transposase, domain 1"/>
    <property type="match status" value="1"/>
</dbReference>
<dbReference type="EMBL" id="JAOTJD010000017">
    <property type="protein sequence ID" value="MFD3264377.1"/>
    <property type="molecule type" value="Genomic_DNA"/>
</dbReference>
<dbReference type="InterPro" id="IPR047768">
    <property type="entry name" value="Tn5p-like"/>
</dbReference>
<dbReference type="InterPro" id="IPR054836">
    <property type="entry name" value="Tn5_transposase"/>
</dbReference>
<protein>
    <submittedName>
        <fullName evidence="2">IS4 family transposase</fullName>
    </submittedName>
</protein>
<dbReference type="Proteomes" id="UP001598130">
    <property type="component" value="Unassembled WGS sequence"/>
</dbReference>
<dbReference type="Pfam" id="PF14706">
    <property type="entry name" value="Tnp_DNA_bind"/>
    <property type="match status" value="1"/>
</dbReference>
<dbReference type="SUPFAM" id="SSF53098">
    <property type="entry name" value="Ribonuclease H-like"/>
    <property type="match status" value="1"/>
</dbReference>
<evidence type="ECO:0000313" key="3">
    <source>
        <dbReference type="Proteomes" id="UP001598130"/>
    </source>
</evidence>
<dbReference type="NCBIfam" id="NF033590">
    <property type="entry name" value="transpos_IS4_3"/>
    <property type="match status" value="1"/>
</dbReference>
<comment type="caution">
    <text evidence="2">The sequence shown here is derived from an EMBL/GenBank/DDBJ whole genome shotgun (WGS) entry which is preliminary data.</text>
</comment>
<dbReference type="InterPro" id="IPR012337">
    <property type="entry name" value="RNaseH-like_sf"/>
</dbReference>